<dbReference type="Pfam" id="PF01758">
    <property type="entry name" value="SBF"/>
    <property type="match status" value="1"/>
</dbReference>
<evidence type="ECO:0000256" key="1">
    <source>
        <dbReference type="ARBA" id="ARBA00004141"/>
    </source>
</evidence>
<dbReference type="GO" id="GO:0016020">
    <property type="term" value="C:membrane"/>
    <property type="evidence" value="ECO:0007669"/>
    <property type="project" value="UniProtKB-SubCell"/>
</dbReference>
<dbReference type="OrthoDB" id="9806785at2"/>
<feature type="transmembrane region" description="Helical" evidence="5">
    <location>
        <begin position="198"/>
        <end position="220"/>
    </location>
</feature>
<proteinExistence type="predicted"/>
<dbReference type="EMBL" id="QTSU01000003">
    <property type="protein sequence ID" value="RDZ26705.1"/>
    <property type="molecule type" value="Genomic_DNA"/>
</dbReference>
<evidence type="ECO:0000256" key="5">
    <source>
        <dbReference type="SAM" id="Phobius"/>
    </source>
</evidence>
<evidence type="ECO:0000313" key="7">
    <source>
        <dbReference type="Proteomes" id="UP000264492"/>
    </source>
</evidence>
<accession>A0A371JYG9</accession>
<dbReference type="Proteomes" id="UP000264492">
    <property type="component" value="Unassembled WGS sequence"/>
</dbReference>
<feature type="transmembrane region" description="Helical" evidence="5">
    <location>
        <begin position="6"/>
        <end position="29"/>
    </location>
</feature>
<feature type="transmembrane region" description="Helical" evidence="5">
    <location>
        <begin position="140"/>
        <end position="161"/>
    </location>
</feature>
<name>A0A371JYG9_9GAMM</name>
<evidence type="ECO:0000256" key="4">
    <source>
        <dbReference type="ARBA" id="ARBA00023136"/>
    </source>
</evidence>
<feature type="transmembrane region" description="Helical" evidence="5">
    <location>
        <begin position="96"/>
        <end position="120"/>
    </location>
</feature>
<dbReference type="InterPro" id="IPR038770">
    <property type="entry name" value="Na+/solute_symporter_sf"/>
</dbReference>
<feature type="transmembrane region" description="Helical" evidence="5">
    <location>
        <begin position="173"/>
        <end position="192"/>
    </location>
</feature>
<feature type="transmembrane region" description="Helical" evidence="5">
    <location>
        <begin position="232"/>
        <end position="253"/>
    </location>
</feature>
<organism evidence="6 7">
    <name type="scientific">Lysobacter silvisoli</name>
    <dbReference type="NCBI Taxonomy" id="2293254"/>
    <lineage>
        <taxon>Bacteria</taxon>
        <taxon>Pseudomonadati</taxon>
        <taxon>Pseudomonadota</taxon>
        <taxon>Gammaproteobacteria</taxon>
        <taxon>Lysobacterales</taxon>
        <taxon>Lysobacteraceae</taxon>
        <taxon>Lysobacter</taxon>
    </lineage>
</organism>
<dbReference type="Gene3D" id="1.20.1530.20">
    <property type="match status" value="1"/>
</dbReference>
<keyword evidence="4 5" id="KW-0472">Membrane</keyword>
<dbReference type="RefSeq" id="WP_115860993.1">
    <property type="nucleotide sequence ID" value="NZ_QTSU01000003.1"/>
</dbReference>
<comment type="caution">
    <text evidence="6">The sequence shown here is derived from an EMBL/GenBank/DDBJ whole genome shotgun (WGS) entry which is preliminary data.</text>
</comment>
<dbReference type="InterPro" id="IPR002657">
    <property type="entry name" value="BilAc:Na_symport/Acr3"/>
</dbReference>
<dbReference type="AlphaFoldDB" id="A0A371JYG9"/>
<dbReference type="PANTHER" id="PTHR10361">
    <property type="entry name" value="SODIUM-BILE ACID COTRANSPORTER"/>
    <property type="match status" value="1"/>
</dbReference>
<feature type="transmembrane region" description="Helical" evidence="5">
    <location>
        <begin position="69"/>
        <end position="89"/>
    </location>
</feature>
<keyword evidence="2 5" id="KW-0812">Transmembrane</keyword>
<dbReference type="PANTHER" id="PTHR10361:SF24">
    <property type="entry name" value="P3 PROTEIN"/>
    <property type="match status" value="1"/>
</dbReference>
<protein>
    <submittedName>
        <fullName evidence="6">Bile acid:sodium symporter family protein</fullName>
    </submittedName>
</protein>
<comment type="subcellular location">
    <subcellularLocation>
        <location evidence="1">Membrane</location>
        <topology evidence="1">Multi-pass membrane protein</topology>
    </subcellularLocation>
</comment>
<dbReference type="InterPro" id="IPR004710">
    <property type="entry name" value="Bilac:Na_transpt"/>
</dbReference>
<evidence type="ECO:0000313" key="6">
    <source>
        <dbReference type="EMBL" id="RDZ26705.1"/>
    </source>
</evidence>
<keyword evidence="7" id="KW-1185">Reference proteome</keyword>
<evidence type="ECO:0000256" key="2">
    <source>
        <dbReference type="ARBA" id="ARBA00022692"/>
    </source>
</evidence>
<keyword evidence="3 5" id="KW-1133">Transmembrane helix</keyword>
<evidence type="ECO:0000256" key="3">
    <source>
        <dbReference type="ARBA" id="ARBA00022989"/>
    </source>
</evidence>
<gene>
    <name evidence="6" type="ORF">DX914_17170</name>
</gene>
<feature type="transmembrane region" description="Helical" evidence="5">
    <location>
        <begin position="41"/>
        <end position="63"/>
    </location>
</feature>
<sequence length="293" mass="30908">MQDSQLLQVLLPIAIALIMTGIGMSLTPADFLRIGERPKPVLVGVLGHYLWLPALGFFVAWAFSLPAEYAVGLVLVAACPSGSSSNALTYLSRGNVALAVSLTVISGLITFISVPLLVNLALHVFAGERADLSVPFRSTALHLAVLVLIPILVGMAVRRLAPRAALKIEKWTGVFAVLVLLAIIIALVVQQWAQLPALLRGVGLPAFVLACGATAGGVLLGRWLRLDLPDALTVGIEVGVQNATLAALIALTLMKSEQIAVPALMYGMLMYIPAAMVVLYGRRAARRRAQAAA</sequence>
<feature type="transmembrane region" description="Helical" evidence="5">
    <location>
        <begin position="259"/>
        <end position="280"/>
    </location>
</feature>
<reference evidence="6 7" key="1">
    <citation type="submission" date="2018-08" db="EMBL/GenBank/DDBJ databases">
        <title>Lysobacter sp. zong2l5, whole genome shotgun sequence.</title>
        <authorList>
            <person name="Zhang X."/>
            <person name="Feng G."/>
            <person name="Zhu H."/>
        </authorList>
    </citation>
    <scope>NUCLEOTIDE SEQUENCE [LARGE SCALE GENOMIC DNA]</scope>
    <source>
        <strain evidence="7">zong2l5</strain>
    </source>
</reference>